<dbReference type="KEGG" id="dzi:111313084"/>
<gene>
    <name evidence="11" type="primary">LOC111313084</name>
</gene>
<dbReference type="InterPro" id="IPR052426">
    <property type="entry name" value="Plant_dev_regulator"/>
</dbReference>
<dbReference type="GO" id="GO:0008270">
    <property type="term" value="F:zinc ion binding"/>
    <property type="evidence" value="ECO:0007669"/>
    <property type="project" value="UniProtKB-KW"/>
</dbReference>
<accession>A0A6P6AXL8</accession>
<dbReference type="PANTHER" id="PTHR45801">
    <property type="entry name" value="OS07G0101800 PROTEIN"/>
    <property type="match status" value="1"/>
</dbReference>
<dbReference type="AlphaFoldDB" id="A0A6P6AXL8"/>
<evidence type="ECO:0000313" key="10">
    <source>
        <dbReference type="Proteomes" id="UP000515121"/>
    </source>
</evidence>
<feature type="domain" description="C2H2-type" evidence="9">
    <location>
        <begin position="81"/>
        <end position="108"/>
    </location>
</feature>
<dbReference type="PROSITE" id="PS00028">
    <property type="entry name" value="ZINC_FINGER_C2H2_1"/>
    <property type="match status" value="1"/>
</dbReference>
<keyword evidence="6" id="KW-0804">Transcription</keyword>
<dbReference type="OrthoDB" id="1708403at2759"/>
<dbReference type="PROSITE" id="PS50157">
    <property type="entry name" value="ZINC_FINGER_C2H2_2"/>
    <property type="match status" value="1"/>
</dbReference>
<keyword evidence="7" id="KW-0539">Nucleus</keyword>
<keyword evidence="10" id="KW-1185">Reference proteome</keyword>
<dbReference type="GeneID" id="111313084"/>
<dbReference type="Gene3D" id="3.30.160.60">
    <property type="entry name" value="Classic Zinc Finger"/>
    <property type="match status" value="1"/>
</dbReference>
<evidence type="ECO:0000256" key="6">
    <source>
        <dbReference type="ARBA" id="ARBA00023163"/>
    </source>
</evidence>
<evidence type="ECO:0000256" key="8">
    <source>
        <dbReference type="PROSITE-ProRule" id="PRU00042"/>
    </source>
</evidence>
<dbReference type="InterPro" id="IPR013087">
    <property type="entry name" value="Znf_C2H2_type"/>
</dbReference>
<dbReference type="PANTHER" id="PTHR45801:SF110">
    <property type="entry name" value="TRANSCRIPTIONAL REGULATOR SUPERMAN"/>
    <property type="match status" value="1"/>
</dbReference>
<sequence>MEYFASGIEFSAANAILAHYTNTWSLINLFLMFLESRSDFCSMEKTYLTTNKICKWDCNSFDLELEGHYSCCGLTWPPKYYTCSFCKREFKSAQALGGHMNVHRKDRAKLKLLSSLVLECQKPKTYSKLNPNSSPSNLISSPSVNLSFCPHHSLLPPLLTSPSSSLLPYGENRIKPLSPQLGDLSKEKTMAPFLGVEKLKQHAQKYEVDVADLERGFKDSKEVLDLELRLGYF</sequence>
<proteinExistence type="predicted"/>
<organism evidence="10 11">
    <name type="scientific">Durio zibethinus</name>
    <name type="common">Durian</name>
    <dbReference type="NCBI Taxonomy" id="66656"/>
    <lineage>
        <taxon>Eukaryota</taxon>
        <taxon>Viridiplantae</taxon>
        <taxon>Streptophyta</taxon>
        <taxon>Embryophyta</taxon>
        <taxon>Tracheophyta</taxon>
        <taxon>Spermatophyta</taxon>
        <taxon>Magnoliopsida</taxon>
        <taxon>eudicotyledons</taxon>
        <taxon>Gunneridae</taxon>
        <taxon>Pentapetalae</taxon>
        <taxon>rosids</taxon>
        <taxon>malvids</taxon>
        <taxon>Malvales</taxon>
        <taxon>Malvaceae</taxon>
        <taxon>Helicteroideae</taxon>
        <taxon>Durio</taxon>
    </lineage>
</organism>
<keyword evidence="2" id="KW-0479">Metal-binding</keyword>
<dbReference type="Pfam" id="PF13912">
    <property type="entry name" value="zf-C2H2_6"/>
    <property type="match status" value="1"/>
</dbReference>
<evidence type="ECO:0000256" key="1">
    <source>
        <dbReference type="ARBA" id="ARBA00004123"/>
    </source>
</evidence>
<evidence type="ECO:0000256" key="7">
    <source>
        <dbReference type="ARBA" id="ARBA00023242"/>
    </source>
</evidence>
<dbReference type="Proteomes" id="UP000515121">
    <property type="component" value="Unplaced"/>
</dbReference>
<evidence type="ECO:0000256" key="2">
    <source>
        <dbReference type="ARBA" id="ARBA00022723"/>
    </source>
</evidence>
<dbReference type="SUPFAM" id="SSF57667">
    <property type="entry name" value="beta-beta-alpha zinc fingers"/>
    <property type="match status" value="1"/>
</dbReference>
<dbReference type="RefSeq" id="XP_022769536.1">
    <property type="nucleotide sequence ID" value="XM_022913801.1"/>
</dbReference>
<name>A0A6P6AXL8_DURZI</name>
<keyword evidence="3 8" id="KW-0863">Zinc-finger</keyword>
<evidence type="ECO:0000256" key="4">
    <source>
        <dbReference type="ARBA" id="ARBA00022833"/>
    </source>
</evidence>
<keyword evidence="4" id="KW-0862">Zinc</keyword>
<dbReference type="SMART" id="SM00355">
    <property type="entry name" value="ZnF_C2H2"/>
    <property type="match status" value="1"/>
</dbReference>
<evidence type="ECO:0000259" key="9">
    <source>
        <dbReference type="PROSITE" id="PS50157"/>
    </source>
</evidence>
<evidence type="ECO:0000256" key="5">
    <source>
        <dbReference type="ARBA" id="ARBA00023015"/>
    </source>
</evidence>
<evidence type="ECO:0000313" key="11">
    <source>
        <dbReference type="RefSeq" id="XP_022769536.1"/>
    </source>
</evidence>
<evidence type="ECO:0000256" key="3">
    <source>
        <dbReference type="ARBA" id="ARBA00022771"/>
    </source>
</evidence>
<comment type="subcellular location">
    <subcellularLocation>
        <location evidence="1">Nucleus</location>
    </subcellularLocation>
</comment>
<keyword evidence="5" id="KW-0805">Transcription regulation</keyword>
<dbReference type="InterPro" id="IPR036236">
    <property type="entry name" value="Znf_C2H2_sf"/>
</dbReference>
<dbReference type="GO" id="GO:0005634">
    <property type="term" value="C:nucleus"/>
    <property type="evidence" value="ECO:0007669"/>
    <property type="project" value="UniProtKB-SubCell"/>
</dbReference>
<reference evidence="11" key="1">
    <citation type="submission" date="2025-08" db="UniProtKB">
        <authorList>
            <consortium name="RefSeq"/>
        </authorList>
    </citation>
    <scope>IDENTIFICATION</scope>
    <source>
        <tissue evidence="11">Fruit stalk</tissue>
    </source>
</reference>
<protein>
    <submittedName>
        <fullName evidence="11">Transcriptional regulator SUPERMAN-like</fullName>
    </submittedName>
</protein>